<evidence type="ECO:0000313" key="2">
    <source>
        <dbReference type="EMBL" id="QDS36459.1"/>
    </source>
</evidence>
<dbReference type="EMBL" id="CP042161">
    <property type="protein sequence ID" value="QDS36459.1"/>
    <property type="molecule type" value="Genomic_DNA"/>
</dbReference>
<dbReference type="AlphaFoldDB" id="A0A517IC70"/>
<feature type="compositionally biased region" description="Pro residues" evidence="1">
    <location>
        <begin position="209"/>
        <end position="248"/>
    </location>
</feature>
<name>A0A517IC70_BREBE</name>
<sequence length="260" mass="27749">MKKLAIGLVTVTFVLNIAHLDTTFSFLTSEKKQQSPITTGTNEDVFVTDTEQIVLNTEVIKQTKVTRKKNADGTTSESSQSRVIVHEGVQRISFIPKREHLTLGTENITVTGFSEGEVTVEVVEPIDGEKGIVFRIGHNRHMVGRESKTEKGELQITALGGFYTHKIPLTLRTSYKSKSDVSEVTEPGQPSQPGTPDTPAPGGGSSEPEPSPPPPTDNGTPTTPPTEPSGPAPPTPEEPGDDAPPPDQPGGDSQPVDLAK</sequence>
<reference evidence="2 3" key="1">
    <citation type="submission" date="2019-07" db="EMBL/GenBank/DDBJ databases">
        <title>Characterization of Brevibacillus brevis HK544, as a potential biocontrol agent.</title>
        <authorList>
            <person name="Kim H."/>
        </authorList>
    </citation>
    <scope>NUCLEOTIDE SEQUENCE [LARGE SCALE GENOMIC DNA]</scope>
    <source>
        <strain evidence="2 3">HK544</strain>
    </source>
</reference>
<accession>A0A517IC70</accession>
<organism evidence="2 3">
    <name type="scientific">Brevibacillus brevis</name>
    <name type="common">Bacillus brevis</name>
    <dbReference type="NCBI Taxonomy" id="1393"/>
    <lineage>
        <taxon>Bacteria</taxon>
        <taxon>Bacillati</taxon>
        <taxon>Bacillota</taxon>
        <taxon>Bacilli</taxon>
        <taxon>Bacillales</taxon>
        <taxon>Paenibacillaceae</taxon>
        <taxon>Brevibacillus</taxon>
    </lineage>
</organism>
<dbReference type="Proteomes" id="UP000317713">
    <property type="component" value="Chromosome"/>
</dbReference>
<proteinExistence type="predicted"/>
<feature type="region of interest" description="Disordered" evidence="1">
    <location>
        <begin position="178"/>
        <end position="260"/>
    </location>
</feature>
<evidence type="ECO:0000313" key="3">
    <source>
        <dbReference type="Proteomes" id="UP000317713"/>
    </source>
</evidence>
<dbReference type="RefSeq" id="WP_144618014.1">
    <property type="nucleotide sequence ID" value="NZ_CP042161.1"/>
</dbReference>
<evidence type="ECO:0000256" key="1">
    <source>
        <dbReference type="SAM" id="MobiDB-lite"/>
    </source>
</evidence>
<protein>
    <submittedName>
        <fullName evidence="2">Uncharacterized protein</fullName>
    </submittedName>
</protein>
<feature type="compositionally biased region" description="Low complexity" evidence="1">
    <location>
        <begin position="249"/>
        <end position="260"/>
    </location>
</feature>
<gene>
    <name evidence="2" type="ORF">FPS98_22040</name>
</gene>